<keyword evidence="3" id="KW-1185">Reference proteome</keyword>
<sequence>YKPADGPSKNEIGEQSNAACGREEPNPNLSSSDTSNASSEPYVIWTEANQVHTNPIFIGDSGESESYADVNTPTTSINSDNDDPTTEKFMLQPGIHVPSNMKDTPNFNNIMRMGNMQFLLQHQVTSSHPSFHNNDVKLNDENEEESEPDQTSNSSWHDRTTWPKIDRPTVDEVLNSITLVNNDVKLNDNNVAGCNPHQELNTRDHVFLPSDDVSIQSSF</sequence>
<dbReference type="EMBL" id="UYJE01003620">
    <property type="protein sequence ID" value="VDI20814.1"/>
    <property type="molecule type" value="Genomic_DNA"/>
</dbReference>
<feature type="region of interest" description="Disordered" evidence="1">
    <location>
        <begin position="62"/>
        <end position="84"/>
    </location>
</feature>
<feature type="compositionally biased region" description="Polar residues" evidence="1">
    <location>
        <begin position="124"/>
        <end position="133"/>
    </location>
</feature>
<feature type="region of interest" description="Disordered" evidence="1">
    <location>
        <begin position="1"/>
        <end position="38"/>
    </location>
</feature>
<proteinExistence type="predicted"/>
<evidence type="ECO:0000313" key="3">
    <source>
        <dbReference type="Proteomes" id="UP000596742"/>
    </source>
</evidence>
<evidence type="ECO:0000256" key="1">
    <source>
        <dbReference type="SAM" id="MobiDB-lite"/>
    </source>
</evidence>
<protein>
    <submittedName>
        <fullName evidence="2">Uncharacterized protein</fullName>
    </submittedName>
</protein>
<feature type="compositionally biased region" description="Polar residues" evidence="1">
    <location>
        <begin position="69"/>
        <end position="79"/>
    </location>
</feature>
<accession>A0A8B6DM96</accession>
<feature type="region of interest" description="Disordered" evidence="1">
    <location>
        <begin position="124"/>
        <end position="163"/>
    </location>
</feature>
<gene>
    <name evidence="2" type="ORF">MGAL_10B029230</name>
</gene>
<feature type="non-terminal residue" evidence="2">
    <location>
        <position position="219"/>
    </location>
</feature>
<comment type="caution">
    <text evidence="2">The sequence shown here is derived from an EMBL/GenBank/DDBJ whole genome shotgun (WGS) entry which is preliminary data.</text>
</comment>
<dbReference type="AlphaFoldDB" id="A0A8B6DM96"/>
<dbReference type="Proteomes" id="UP000596742">
    <property type="component" value="Unassembled WGS sequence"/>
</dbReference>
<evidence type="ECO:0000313" key="2">
    <source>
        <dbReference type="EMBL" id="VDI20814.1"/>
    </source>
</evidence>
<name>A0A8B6DM96_MYTGA</name>
<feature type="non-terminal residue" evidence="2">
    <location>
        <position position="1"/>
    </location>
</feature>
<organism evidence="2 3">
    <name type="scientific">Mytilus galloprovincialis</name>
    <name type="common">Mediterranean mussel</name>
    <dbReference type="NCBI Taxonomy" id="29158"/>
    <lineage>
        <taxon>Eukaryota</taxon>
        <taxon>Metazoa</taxon>
        <taxon>Spiralia</taxon>
        <taxon>Lophotrochozoa</taxon>
        <taxon>Mollusca</taxon>
        <taxon>Bivalvia</taxon>
        <taxon>Autobranchia</taxon>
        <taxon>Pteriomorphia</taxon>
        <taxon>Mytilida</taxon>
        <taxon>Mytiloidea</taxon>
        <taxon>Mytilidae</taxon>
        <taxon>Mytilinae</taxon>
        <taxon>Mytilus</taxon>
    </lineage>
</organism>
<reference evidence="2" key="1">
    <citation type="submission" date="2018-11" db="EMBL/GenBank/DDBJ databases">
        <authorList>
            <person name="Alioto T."/>
            <person name="Alioto T."/>
        </authorList>
    </citation>
    <scope>NUCLEOTIDE SEQUENCE</scope>
</reference>